<name>A0A3S9U7Z6_9CAUD</name>
<accession>A0A3S9U7Z6</accession>
<dbReference type="Proteomes" id="UP000288641">
    <property type="component" value="Segment"/>
</dbReference>
<proteinExistence type="predicted"/>
<gene>
    <name evidence="1" type="ORF">AAS23_gp77</name>
</gene>
<sequence>MRRHQVTCNCSAYDFPHRFGGGRCSGFSVVESAIGGAHCSSCHLNNAGCEVMKGQEHPRECPAVQDFIQYWEIKL</sequence>
<evidence type="ECO:0000313" key="2">
    <source>
        <dbReference type="Proteomes" id="UP000288641"/>
    </source>
</evidence>
<protein>
    <submittedName>
        <fullName evidence="1">Uncharacterized protein</fullName>
    </submittedName>
</protein>
<organism evidence="1 2">
    <name type="scientific">Pantoea phage vB_PagS_AAS23</name>
    <dbReference type="NCBI Taxonomy" id="2499073"/>
    <lineage>
        <taxon>Viruses</taxon>
        <taxon>Duplodnaviria</taxon>
        <taxon>Heunggongvirae</taxon>
        <taxon>Uroviricota</taxon>
        <taxon>Caudoviricetes</taxon>
        <taxon>Drexlerviridae</taxon>
        <taxon>Sauletekiovirus</taxon>
        <taxon>Sauletekiovirus AAS23</taxon>
    </lineage>
</organism>
<evidence type="ECO:0000313" key="1">
    <source>
        <dbReference type="EMBL" id="AZS06390.1"/>
    </source>
</evidence>
<dbReference type="EMBL" id="MK095606">
    <property type="protein sequence ID" value="AZS06390.1"/>
    <property type="molecule type" value="Genomic_DNA"/>
</dbReference>
<reference evidence="1 2" key="1">
    <citation type="submission" date="2018-10" db="EMBL/GenBank/DDBJ databases">
        <title>Complete genome sequence of Pantoea phage vB_PagS_AAS23.</title>
        <authorList>
            <person name="Truncaite L."/>
            <person name="Simoliuniene M."/>
            <person name="Kazlauskas D."/>
            <person name="Meskys R."/>
            <person name="Simoliunas E."/>
        </authorList>
    </citation>
    <scope>NUCLEOTIDE SEQUENCE [LARGE SCALE GENOMIC DNA]</scope>
    <source>
        <strain evidence="1">AAS23</strain>
    </source>
</reference>
<keyword evidence="2" id="KW-1185">Reference proteome</keyword>